<proteinExistence type="predicted"/>
<reference evidence="2" key="1">
    <citation type="submission" date="2020-09" db="EMBL/GenBank/DDBJ databases">
        <title>Genome-Enabled Discovery of Anthraquinone Biosynthesis in Senna tora.</title>
        <authorList>
            <person name="Kang S.-H."/>
            <person name="Pandey R.P."/>
            <person name="Lee C.-M."/>
            <person name="Sim J.-S."/>
            <person name="Jeong J.-T."/>
            <person name="Choi B.-S."/>
            <person name="Jung M."/>
            <person name="Ginzburg D."/>
            <person name="Zhao K."/>
            <person name="Won S.Y."/>
            <person name="Oh T.-J."/>
            <person name="Yu Y."/>
            <person name="Kim N.-H."/>
            <person name="Lee O.R."/>
            <person name="Lee T.-H."/>
            <person name="Bashyal P."/>
            <person name="Kim T.-S."/>
            <person name="Lee W.-H."/>
            <person name="Kawkins C."/>
            <person name="Kim C.-K."/>
            <person name="Kim J.S."/>
            <person name="Ahn B.O."/>
            <person name="Rhee S.Y."/>
            <person name="Sohng J.K."/>
        </authorList>
    </citation>
    <scope>NUCLEOTIDE SEQUENCE</scope>
    <source>
        <tissue evidence="2">Leaf</tissue>
    </source>
</reference>
<dbReference type="InterPro" id="IPR004332">
    <property type="entry name" value="Transposase_MuDR"/>
</dbReference>
<dbReference type="PANTHER" id="PTHR31973">
    <property type="entry name" value="POLYPROTEIN, PUTATIVE-RELATED"/>
    <property type="match status" value="1"/>
</dbReference>
<evidence type="ECO:0000313" key="2">
    <source>
        <dbReference type="EMBL" id="KAF7838809.1"/>
    </source>
</evidence>
<sequence>MDDMLDCHMRCLEFLPIPIIDICANTYAAIEQVEVDDYIPQLEFNRSSDQEPTTEPNDKLLDDEEYNAFIGNDIEDPPNGVEYEDEDLNDYNDDDEWSAHRGEVWNESLDLKKGLVFPDKKSLRQAVKIFSFKRHVNYNVTRSREKSYEATCVKHENGCPWRVRACLKANLGMWLIAKYGGDHSCVTPSVSQDHTKLDSDIIARKVWLGKQKALAMHRPIPDDDNAMQFHRLFWAFKPCIDAWAHLKPMVQVDGTFLYGKYHHTLLVAMSQDGNRNI</sequence>
<feature type="domain" description="Transposase MuDR plant" evidence="1">
    <location>
        <begin position="111"/>
        <end position="166"/>
    </location>
</feature>
<dbReference type="Proteomes" id="UP000634136">
    <property type="component" value="Unassembled WGS sequence"/>
</dbReference>
<dbReference type="EMBL" id="JAAIUW010000003">
    <property type="protein sequence ID" value="KAF7838809.1"/>
    <property type="molecule type" value="Genomic_DNA"/>
</dbReference>
<protein>
    <recommendedName>
        <fullName evidence="1">Transposase MuDR plant domain-containing protein</fullName>
    </recommendedName>
</protein>
<keyword evidence="3" id="KW-1185">Reference proteome</keyword>
<dbReference type="OrthoDB" id="1435097at2759"/>
<evidence type="ECO:0000259" key="1">
    <source>
        <dbReference type="Pfam" id="PF03108"/>
    </source>
</evidence>
<gene>
    <name evidence="2" type="ORF">G2W53_007291</name>
</gene>
<evidence type="ECO:0000313" key="3">
    <source>
        <dbReference type="Proteomes" id="UP000634136"/>
    </source>
</evidence>
<accession>A0A834X648</accession>
<name>A0A834X648_9FABA</name>
<comment type="caution">
    <text evidence="2">The sequence shown here is derived from an EMBL/GenBank/DDBJ whole genome shotgun (WGS) entry which is preliminary data.</text>
</comment>
<dbReference type="PANTHER" id="PTHR31973:SF187">
    <property type="entry name" value="MUTATOR TRANSPOSASE MUDRA PROTEIN"/>
    <property type="match status" value="1"/>
</dbReference>
<dbReference type="AlphaFoldDB" id="A0A834X648"/>
<organism evidence="2 3">
    <name type="scientific">Senna tora</name>
    <dbReference type="NCBI Taxonomy" id="362788"/>
    <lineage>
        <taxon>Eukaryota</taxon>
        <taxon>Viridiplantae</taxon>
        <taxon>Streptophyta</taxon>
        <taxon>Embryophyta</taxon>
        <taxon>Tracheophyta</taxon>
        <taxon>Spermatophyta</taxon>
        <taxon>Magnoliopsida</taxon>
        <taxon>eudicotyledons</taxon>
        <taxon>Gunneridae</taxon>
        <taxon>Pentapetalae</taxon>
        <taxon>rosids</taxon>
        <taxon>fabids</taxon>
        <taxon>Fabales</taxon>
        <taxon>Fabaceae</taxon>
        <taxon>Caesalpinioideae</taxon>
        <taxon>Cassia clade</taxon>
        <taxon>Senna</taxon>
    </lineage>
</organism>
<dbReference type="Pfam" id="PF03108">
    <property type="entry name" value="DBD_Tnp_Mut"/>
    <property type="match status" value="1"/>
</dbReference>